<keyword evidence="2" id="KW-1185">Reference proteome</keyword>
<dbReference type="InterPro" id="IPR053734">
    <property type="entry name" value="Phage_Head-Tail_Connect_sf"/>
</dbReference>
<dbReference type="OrthoDB" id="6895802at2"/>
<organism evidence="1 2">
    <name type="scientific">Pseudomonas abietaniphila</name>
    <dbReference type="NCBI Taxonomy" id="89065"/>
    <lineage>
        <taxon>Bacteria</taxon>
        <taxon>Pseudomonadati</taxon>
        <taxon>Pseudomonadota</taxon>
        <taxon>Gammaproteobacteria</taxon>
        <taxon>Pseudomonadales</taxon>
        <taxon>Pseudomonadaceae</taxon>
        <taxon>Pseudomonas</taxon>
    </lineage>
</organism>
<gene>
    <name evidence="1" type="ORF">SAMN05216605_114156</name>
</gene>
<dbReference type="Gene3D" id="2.40.10.180">
    <property type="entry name" value="Phage tail proteins"/>
    <property type="match status" value="1"/>
</dbReference>
<dbReference type="EMBL" id="FNCO01000014">
    <property type="protein sequence ID" value="SDI55550.1"/>
    <property type="molecule type" value="Genomic_DNA"/>
</dbReference>
<dbReference type="Proteomes" id="UP000182894">
    <property type="component" value="Unassembled WGS sequence"/>
</dbReference>
<evidence type="ECO:0000313" key="1">
    <source>
        <dbReference type="EMBL" id="SDI55550.1"/>
    </source>
</evidence>
<dbReference type="RefSeq" id="WP_074756446.1">
    <property type="nucleotide sequence ID" value="NZ_FNCO01000014.1"/>
</dbReference>
<name>A0A1G8LJY8_9PSED</name>
<proteinExistence type="predicted"/>
<evidence type="ECO:0000313" key="2">
    <source>
        <dbReference type="Proteomes" id="UP000182894"/>
    </source>
</evidence>
<sequence>MGWASMAGRMLGVAVKTFNEEPGTVWWLTDGVEPGVQLPKAVFDSAHITVDTETGAPISSLNPVLGVCLVDLPNEPTNRDRVRARGQLYRINDVQPDGVAGVTIILKKA</sequence>
<dbReference type="Pfam" id="PF05354">
    <property type="entry name" value="Phage_attach"/>
    <property type="match status" value="1"/>
</dbReference>
<dbReference type="InterPro" id="IPR008018">
    <property type="entry name" value="Phage_tail_attach_FII"/>
</dbReference>
<dbReference type="AlphaFoldDB" id="A0A1G8LJY8"/>
<dbReference type="GO" id="GO:0019068">
    <property type="term" value="P:virion assembly"/>
    <property type="evidence" value="ECO:0007669"/>
    <property type="project" value="InterPro"/>
</dbReference>
<reference evidence="2" key="1">
    <citation type="submission" date="2016-10" db="EMBL/GenBank/DDBJ databases">
        <authorList>
            <person name="Varghese N."/>
            <person name="Submissions S."/>
        </authorList>
    </citation>
    <scope>NUCLEOTIDE SEQUENCE [LARGE SCALE GENOMIC DNA]</scope>
    <source>
        <strain evidence="2">ATCC 700689</strain>
    </source>
</reference>
<accession>A0A1G8LJY8</accession>
<dbReference type="STRING" id="89065.SAMN05216605_114156"/>
<protein>
    <submittedName>
        <fullName evidence="1">Uncharacterized protein</fullName>
    </submittedName>
</protein>